<feature type="compositionally biased region" description="Polar residues" evidence="1">
    <location>
        <begin position="1"/>
        <end position="21"/>
    </location>
</feature>
<dbReference type="PANTHER" id="PTHR28336:SF4">
    <property type="entry name" value="DEATH DOMAIN-CONTAINING PROTEIN 1"/>
    <property type="match status" value="1"/>
</dbReference>
<keyword evidence="3" id="KW-1185">Reference proteome</keyword>
<reference evidence="2 3" key="1">
    <citation type="submission" date="2021-06" db="EMBL/GenBank/DDBJ databases">
        <authorList>
            <person name="Palmer J.M."/>
        </authorList>
    </citation>
    <scope>NUCLEOTIDE SEQUENCE [LARGE SCALE GENOMIC DNA]</scope>
    <source>
        <strain evidence="3">if_2019</strain>
        <tissue evidence="2">Muscle</tissue>
    </source>
</reference>
<feature type="region of interest" description="Disordered" evidence="1">
    <location>
        <begin position="1"/>
        <end position="22"/>
    </location>
</feature>
<dbReference type="InterPro" id="IPR011029">
    <property type="entry name" value="DEATH-like_dom_sf"/>
</dbReference>
<organism evidence="2 3">
    <name type="scientific">Ilyodon furcidens</name>
    <name type="common">goldbreast splitfin</name>
    <dbReference type="NCBI Taxonomy" id="33524"/>
    <lineage>
        <taxon>Eukaryota</taxon>
        <taxon>Metazoa</taxon>
        <taxon>Chordata</taxon>
        <taxon>Craniata</taxon>
        <taxon>Vertebrata</taxon>
        <taxon>Euteleostomi</taxon>
        <taxon>Actinopterygii</taxon>
        <taxon>Neopterygii</taxon>
        <taxon>Teleostei</taxon>
        <taxon>Neoteleostei</taxon>
        <taxon>Acanthomorphata</taxon>
        <taxon>Ovalentaria</taxon>
        <taxon>Atherinomorphae</taxon>
        <taxon>Cyprinodontiformes</taxon>
        <taxon>Goodeidae</taxon>
        <taxon>Ilyodon</taxon>
    </lineage>
</organism>
<proteinExistence type="predicted"/>
<dbReference type="Gene3D" id="2.60.220.30">
    <property type="match status" value="1"/>
</dbReference>
<gene>
    <name evidence="2" type="ORF">ILYODFUR_000504</name>
</gene>
<accession>A0ABV0UC84</accession>
<dbReference type="Gene3D" id="1.10.533.10">
    <property type="entry name" value="Death Domain, Fas"/>
    <property type="match status" value="1"/>
</dbReference>
<dbReference type="EMBL" id="JAHRIQ010069533">
    <property type="protein sequence ID" value="MEQ2242808.1"/>
    <property type="molecule type" value="Genomic_DNA"/>
</dbReference>
<protein>
    <recommendedName>
        <fullName evidence="4">Death domain-containing protein 1</fullName>
    </recommendedName>
</protein>
<evidence type="ECO:0000313" key="2">
    <source>
        <dbReference type="EMBL" id="MEQ2242808.1"/>
    </source>
</evidence>
<feature type="compositionally biased region" description="Basic and acidic residues" evidence="1">
    <location>
        <begin position="185"/>
        <end position="200"/>
    </location>
</feature>
<dbReference type="Proteomes" id="UP001482620">
    <property type="component" value="Unassembled WGS sequence"/>
</dbReference>
<dbReference type="PANTHER" id="PTHR28336">
    <property type="entry name" value="BA1-643"/>
    <property type="match status" value="1"/>
</dbReference>
<evidence type="ECO:0008006" key="4">
    <source>
        <dbReference type="Google" id="ProtNLM"/>
    </source>
</evidence>
<feature type="region of interest" description="Disordered" evidence="1">
    <location>
        <begin position="180"/>
        <end position="210"/>
    </location>
</feature>
<sequence>MDKNQPESCQINKANRPLGTNTEDRLLIPLEKGRQGIRHCRNHHGRSACQSGGEGKCRPEEIKKEEKIGERSVIKGQKEKILEVLKELNEFHSEMLTDWRNVIRDCAGKIETFPKGAVEDQDNSTIDFSESKAMSCSVSVVDIFLSVGEDMDNIMDRVTKIIPKLDAAVLRLTVHEESAGAAVRQESRDKDASCQTEDIRNPQSESSLDLKEEVQDVCDQKNMLDSGFNSSNCGKKKDIEGEPHIRGQKRDFHYQACLLEAEEKDRENKTEKGNEEKWITVRFTGQMDDSNKPTDVCFIRAPADGLRCEVDDAVSCLMVSGSEELVSRVIRVKVQAGDTFHFPVTVAVPFCLRHRSSHREVAVKFVDEEKRESYITPVTTVGALGGQKGCFAEVKVYSLGIFAVVSCLKRETYNVSKRGLSLKLPMDPRICLNYLPGSFTAPVIAQTMVQPVDAILLAAVKSRNDAYELVVSASPLLHLTHPKSQPLRRPLTVMLPCPPNPDKREETRRKKIQEHQIRTPCNSLLPSDKVRLFGAGVRANEKSNELLILLGSRDKQWTVLDKIVIRNQQNGLVSFDLIENFDRLLVFRLLSPLQPCHLTALAEELEASACRHSVSVVLQCGRDNPHSVLLAALPSRDLGWELNRLRAQGCGGIVETSSEISLCEGDQLLLRFSGNITSTAFTQGNKVAEPHDRLTFHCQRRNQLLVHLTEVDPFGNYSSPCYKGTAMLYRVTRAELEWRGDKAVLRDEKLRGNPVCKLPLSLPKKVRVIHRPVATRVKICEEAEPLSDALLLWLSGELSQEETALLVSSLRLSRSAAQLVKLRSRDIPSDQAFHILAMWRRALPAVTRHPKASQLAQSLAKIGRPDLAREASQLAQSLAKIGRPDLAREVLLREAELSLK</sequence>
<evidence type="ECO:0000256" key="1">
    <source>
        <dbReference type="SAM" id="MobiDB-lite"/>
    </source>
</evidence>
<evidence type="ECO:0000313" key="3">
    <source>
        <dbReference type="Proteomes" id="UP001482620"/>
    </source>
</evidence>
<comment type="caution">
    <text evidence="2">The sequence shown here is derived from an EMBL/GenBank/DDBJ whole genome shotgun (WGS) entry which is preliminary data.</text>
</comment>
<name>A0ABV0UC84_9TELE</name>